<accession>A0A1M4T050</accession>
<sequence length="245" mass="27288">MKKAKKIAGVLLSLICILTIIFLVWAVPAYKPNFDVEAFIKSNEKVKIQIDRNIVINPLDKKAEKGVIFYPGGKVESSAYIKIASKIAEKGYRVVITPMPLNLAIFGKNKAEEVIKENSDIDIWVIGGHSLGGVMASDYAYNHLDKIKGLFLLASYPQEKFNFKDKDIKALSIWGSEDKVANLDKIKSSKNIMPNDTVFVEIKGGNHGQFGSYGKQKGDGEAKISEEEQQNITSEYIVKFLDIIK</sequence>
<proteinExistence type="predicted"/>
<dbReference type="GO" id="GO:0016787">
    <property type="term" value="F:hydrolase activity"/>
    <property type="evidence" value="ECO:0007669"/>
    <property type="project" value="UniProtKB-KW"/>
</dbReference>
<dbReference type="InterPro" id="IPR029059">
    <property type="entry name" value="AB_hydrolase_5"/>
</dbReference>
<dbReference type="EMBL" id="FQVG01000003">
    <property type="protein sequence ID" value="SHE37815.1"/>
    <property type="molecule type" value="Genomic_DNA"/>
</dbReference>
<feature type="domain" description="Alpha/beta hydrolase fold-5" evidence="1">
    <location>
        <begin position="66"/>
        <end position="231"/>
    </location>
</feature>
<protein>
    <submittedName>
        <fullName evidence="2">Alpha/beta hydrolase family protein</fullName>
    </submittedName>
</protein>
<dbReference type="Pfam" id="PF12695">
    <property type="entry name" value="Abhydrolase_5"/>
    <property type="match status" value="1"/>
</dbReference>
<dbReference type="RefSeq" id="WP_073247677.1">
    <property type="nucleotide sequence ID" value="NZ_FQVG01000003.1"/>
</dbReference>
<keyword evidence="2" id="KW-0378">Hydrolase</keyword>
<dbReference type="InterPro" id="IPR029058">
    <property type="entry name" value="AB_hydrolase_fold"/>
</dbReference>
<name>A0A1M4T050_9CLOT</name>
<reference evidence="3" key="1">
    <citation type="submission" date="2016-11" db="EMBL/GenBank/DDBJ databases">
        <authorList>
            <person name="Varghese N."/>
            <person name="Submissions S."/>
        </authorList>
    </citation>
    <scope>NUCLEOTIDE SEQUENCE [LARGE SCALE GENOMIC DNA]</scope>
    <source>
        <strain evidence="3">DSM 10124</strain>
    </source>
</reference>
<evidence type="ECO:0000313" key="3">
    <source>
        <dbReference type="Proteomes" id="UP000184423"/>
    </source>
</evidence>
<dbReference type="Gene3D" id="3.40.50.1820">
    <property type="entry name" value="alpha/beta hydrolase"/>
    <property type="match status" value="1"/>
</dbReference>
<gene>
    <name evidence="2" type="ORF">SAMN02746091_00264</name>
</gene>
<keyword evidence="3" id="KW-1185">Reference proteome</keyword>
<evidence type="ECO:0000259" key="1">
    <source>
        <dbReference type="Pfam" id="PF12695"/>
    </source>
</evidence>
<evidence type="ECO:0000313" key="2">
    <source>
        <dbReference type="EMBL" id="SHE37815.1"/>
    </source>
</evidence>
<dbReference type="Proteomes" id="UP000184423">
    <property type="component" value="Unassembled WGS sequence"/>
</dbReference>
<organism evidence="2 3">
    <name type="scientific">Caloramator proteoclasticus DSM 10124</name>
    <dbReference type="NCBI Taxonomy" id="1121262"/>
    <lineage>
        <taxon>Bacteria</taxon>
        <taxon>Bacillati</taxon>
        <taxon>Bacillota</taxon>
        <taxon>Clostridia</taxon>
        <taxon>Eubacteriales</taxon>
        <taxon>Clostridiaceae</taxon>
        <taxon>Caloramator</taxon>
    </lineage>
</organism>
<dbReference type="SUPFAM" id="SSF53474">
    <property type="entry name" value="alpha/beta-Hydrolases"/>
    <property type="match status" value="1"/>
</dbReference>
<dbReference type="AlphaFoldDB" id="A0A1M4T050"/>